<keyword evidence="3" id="KW-1185">Reference proteome</keyword>
<evidence type="ECO:0000313" key="3">
    <source>
        <dbReference type="Proteomes" id="UP000325672"/>
    </source>
</evidence>
<dbReference type="GeneID" id="43639109"/>
<feature type="chain" id="PRO_5024986964" description="Secreted protein" evidence="1">
    <location>
        <begin position="23"/>
        <end position="62"/>
    </location>
</feature>
<reference evidence="2 3" key="1">
    <citation type="submission" date="2019-04" db="EMBL/GenBank/DDBJ databases">
        <title>Friends and foes A comparative genomics study of 23 Aspergillus species from section Flavi.</title>
        <authorList>
            <consortium name="DOE Joint Genome Institute"/>
            <person name="Kjaerbolling I."/>
            <person name="Vesth T."/>
            <person name="Frisvad J.C."/>
            <person name="Nybo J.L."/>
            <person name="Theobald S."/>
            <person name="Kildgaard S."/>
            <person name="Isbrandt T."/>
            <person name="Kuo A."/>
            <person name="Sato A."/>
            <person name="Lyhne E.K."/>
            <person name="Kogle M.E."/>
            <person name="Wiebenga A."/>
            <person name="Kun R.S."/>
            <person name="Lubbers R.J."/>
            <person name="Makela M.R."/>
            <person name="Barry K."/>
            <person name="Chovatia M."/>
            <person name="Clum A."/>
            <person name="Daum C."/>
            <person name="Haridas S."/>
            <person name="He G."/>
            <person name="LaButti K."/>
            <person name="Lipzen A."/>
            <person name="Mondo S."/>
            <person name="Riley R."/>
            <person name="Salamov A."/>
            <person name="Simmons B.A."/>
            <person name="Magnuson J.K."/>
            <person name="Henrissat B."/>
            <person name="Mortensen U.H."/>
            <person name="Larsen T.O."/>
            <person name="Devries R.P."/>
            <person name="Grigoriev I.V."/>
            <person name="Machida M."/>
            <person name="Baker S.E."/>
            <person name="Andersen M.R."/>
        </authorList>
    </citation>
    <scope>NUCLEOTIDE SEQUENCE [LARGE SCALE GENOMIC DNA]</scope>
    <source>
        <strain evidence="2 3">CBS 117625</strain>
    </source>
</reference>
<keyword evidence="1" id="KW-0732">Signal</keyword>
<accession>A0A5N6SSF7</accession>
<sequence length="62" mass="6918">MPMWSFYLVVVSCLMCLLTSSGIRRLCSALIRNSRAVIASNCIFIPTSARPLSLNAEVRTRQ</sequence>
<name>A0A5N6SSF7_ASPPS</name>
<proteinExistence type="predicted"/>
<evidence type="ECO:0000256" key="1">
    <source>
        <dbReference type="SAM" id="SignalP"/>
    </source>
</evidence>
<dbReference type="EMBL" id="ML743585">
    <property type="protein sequence ID" value="KAE8136323.1"/>
    <property type="molecule type" value="Genomic_DNA"/>
</dbReference>
<evidence type="ECO:0000313" key="2">
    <source>
        <dbReference type="EMBL" id="KAE8136323.1"/>
    </source>
</evidence>
<feature type="signal peptide" evidence="1">
    <location>
        <begin position="1"/>
        <end position="22"/>
    </location>
</feature>
<dbReference type="AlphaFoldDB" id="A0A5N6SSF7"/>
<organism evidence="2 3">
    <name type="scientific">Aspergillus pseudotamarii</name>
    <dbReference type="NCBI Taxonomy" id="132259"/>
    <lineage>
        <taxon>Eukaryota</taxon>
        <taxon>Fungi</taxon>
        <taxon>Dikarya</taxon>
        <taxon>Ascomycota</taxon>
        <taxon>Pezizomycotina</taxon>
        <taxon>Eurotiomycetes</taxon>
        <taxon>Eurotiomycetidae</taxon>
        <taxon>Eurotiales</taxon>
        <taxon>Aspergillaceae</taxon>
        <taxon>Aspergillus</taxon>
        <taxon>Aspergillus subgen. Circumdati</taxon>
    </lineage>
</organism>
<gene>
    <name evidence="2" type="ORF">BDV38DRAFT_249851</name>
</gene>
<dbReference type="Proteomes" id="UP000325672">
    <property type="component" value="Unassembled WGS sequence"/>
</dbReference>
<evidence type="ECO:0008006" key="4">
    <source>
        <dbReference type="Google" id="ProtNLM"/>
    </source>
</evidence>
<dbReference type="RefSeq" id="XP_031912386.1">
    <property type="nucleotide sequence ID" value="XM_032054899.1"/>
</dbReference>
<protein>
    <recommendedName>
        <fullName evidence="4">Secreted protein</fullName>
    </recommendedName>
</protein>